<dbReference type="AlphaFoldDB" id="A0AAV3YUI5"/>
<feature type="compositionally biased region" description="Acidic residues" evidence="1">
    <location>
        <begin position="77"/>
        <end position="88"/>
    </location>
</feature>
<feature type="compositionally biased region" description="Basic residues" evidence="1">
    <location>
        <begin position="51"/>
        <end position="71"/>
    </location>
</feature>
<reference evidence="2 3" key="1">
    <citation type="journal article" date="2021" name="Elife">
        <title>Chloroplast acquisition without the gene transfer in kleptoplastic sea slugs, Plakobranchus ocellatus.</title>
        <authorList>
            <person name="Maeda T."/>
            <person name="Takahashi S."/>
            <person name="Yoshida T."/>
            <person name="Shimamura S."/>
            <person name="Takaki Y."/>
            <person name="Nagai Y."/>
            <person name="Toyoda A."/>
            <person name="Suzuki Y."/>
            <person name="Arimoto A."/>
            <person name="Ishii H."/>
            <person name="Satoh N."/>
            <person name="Nishiyama T."/>
            <person name="Hasebe M."/>
            <person name="Maruyama T."/>
            <person name="Minagawa J."/>
            <person name="Obokata J."/>
            <person name="Shigenobu S."/>
        </authorList>
    </citation>
    <scope>NUCLEOTIDE SEQUENCE [LARGE SCALE GENOMIC DNA]</scope>
</reference>
<evidence type="ECO:0000313" key="2">
    <source>
        <dbReference type="EMBL" id="GFN85897.1"/>
    </source>
</evidence>
<feature type="region of interest" description="Disordered" evidence="1">
    <location>
        <begin position="1"/>
        <end position="94"/>
    </location>
</feature>
<name>A0AAV3YUI5_9GAST</name>
<keyword evidence="3" id="KW-1185">Reference proteome</keyword>
<dbReference type="EMBL" id="BLXT01001484">
    <property type="protein sequence ID" value="GFN85897.1"/>
    <property type="molecule type" value="Genomic_DNA"/>
</dbReference>
<sequence length="134" mass="15270">MSRSSSEKANDVDDTSGEDSGGERALPVVALEPRGQGRKVKHVNGEDSQVKRRRKVRKRRNKNGRRKYAIHGRRDDDNDDDSSSDESDKDQHSCLCFGPEYNRVELLGFRSFVTLRINKVKWVPRIVQASGNQE</sequence>
<comment type="caution">
    <text evidence="2">The sequence shown here is derived from an EMBL/GenBank/DDBJ whole genome shotgun (WGS) entry which is preliminary data.</text>
</comment>
<evidence type="ECO:0000256" key="1">
    <source>
        <dbReference type="SAM" id="MobiDB-lite"/>
    </source>
</evidence>
<proteinExistence type="predicted"/>
<feature type="compositionally biased region" description="Basic and acidic residues" evidence="1">
    <location>
        <begin position="1"/>
        <end position="11"/>
    </location>
</feature>
<evidence type="ECO:0000313" key="3">
    <source>
        <dbReference type="Proteomes" id="UP000735302"/>
    </source>
</evidence>
<protein>
    <submittedName>
        <fullName evidence="2">Uncharacterized protein</fullName>
    </submittedName>
</protein>
<accession>A0AAV3YUI5</accession>
<organism evidence="2 3">
    <name type="scientific">Plakobranchus ocellatus</name>
    <dbReference type="NCBI Taxonomy" id="259542"/>
    <lineage>
        <taxon>Eukaryota</taxon>
        <taxon>Metazoa</taxon>
        <taxon>Spiralia</taxon>
        <taxon>Lophotrochozoa</taxon>
        <taxon>Mollusca</taxon>
        <taxon>Gastropoda</taxon>
        <taxon>Heterobranchia</taxon>
        <taxon>Euthyneura</taxon>
        <taxon>Panpulmonata</taxon>
        <taxon>Sacoglossa</taxon>
        <taxon>Placobranchoidea</taxon>
        <taxon>Plakobranchidae</taxon>
        <taxon>Plakobranchus</taxon>
    </lineage>
</organism>
<gene>
    <name evidence="2" type="ORF">PoB_001240300</name>
</gene>
<dbReference type="Proteomes" id="UP000735302">
    <property type="component" value="Unassembled WGS sequence"/>
</dbReference>